<evidence type="ECO:0000313" key="4">
    <source>
        <dbReference type="Proteomes" id="UP000319852"/>
    </source>
</evidence>
<evidence type="ECO:0000256" key="1">
    <source>
        <dbReference type="SAM" id="MobiDB-lite"/>
    </source>
</evidence>
<dbReference type="KEGG" id="amob:HG15A2_08930"/>
<evidence type="ECO:0000256" key="2">
    <source>
        <dbReference type="SAM" id="Phobius"/>
    </source>
</evidence>
<feature type="compositionally biased region" description="Low complexity" evidence="1">
    <location>
        <begin position="122"/>
        <end position="141"/>
    </location>
</feature>
<accession>A0A517MRW8</accession>
<dbReference type="AlphaFoldDB" id="A0A517MRW8"/>
<feature type="transmembrane region" description="Helical" evidence="2">
    <location>
        <begin position="14"/>
        <end position="30"/>
    </location>
</feature>
<evidence type="ECO:0000313" key="3">
    <source>
        <dbReference type="EMBL" id="QDS97629.1"/>
    </source>
</evidence>
<gene>
    <name evidence="3" type="ORF">HG15A2_08930</name>
</gene>
<keyword evidence="2" id="KW-1133">Transmembrane helix</keyword>
<proteinExistence type="predicted"/>
<dbReference type="OrthoDB" id="292303at2"/>
<feature type="compositionally biased region" description="Low complexity" evidence="1">
    <location>
        <begin position="41"/>
        <end position="68"/>
    </location>
</feature>
<feature type="compositionally biased region" description="Basic and acidic residues" evidence="1">
    <location>
        <begin position="69"/>
        <end position="84"/>
    </location>
</feature>
<sequence length="254" mass="28274">MEISLLLADGIDQIIGIVFLIIAGLTQLFSNRKPKPKPQRPVRVPRPQAGQPGQPGNVPAAGAAGAGQDKLRREVEDFLRRARGEAPAADEQGAARQRELSGDRSGAQRRHEVQKEGKPKQSPRNSPRRQAQQRPQPQRQPVNEPRLRMEPIEESDITHGDTVAEHVATHMDSAHDTAERVSHLGEEVGYADERLEEHLRHKFDHKIGTLEQRSASVEVETRSDVAAEVIDMLMQPGGMQRVIIANEILKRPDF</sequence>
<organism evidence="3 4">
    <name type="scientific">Adhaeretor mobilis</name>
    <dbReference type="NCBI Taxonomy" id="1930276"/>
    <lineage>
        <taxon>Bacteria</taxon>
        <taxon>Pseudomonadati</taxon>
        <taxon>Planctomycetota</taxon>
        <taxon>Planctomycetia</taxon>
        <taxon>Pirellulales</taxon>
        <taxon>Lacipirellulaceae</taxon>
        <taxon>Adhaeretor</taxon>
    </lineage>
</organism>
<keyword evidence="4" id="KW-1185">Reference proteome</keyword>
<dbReference type="RefSeq" id="WP_145058162.1">
    <property type="nucleotide sequence ID" value="NZ_CP036263.1"/>
</dbReference>
<protein>
    <submittedName>
        <fullName evidence="3">Uncharacterized protein</fullName>
    </submittedName>
</protein>
<keyword evidence="2" id="KW-0812">Transmembrane</keyword>
<reference evidence="3 4" key="1">
    <citation type="submission" date="2019-02" db="EMBL/GenBank/DDBJ databases">
        <title>Deep-cultivation of Planctomycetes and their phenomic and genomic characterization uncovers novel biology.</title>
        <authorList>
            <person name="Wiegand S."/>
            <person name="Jogler M."/>
            <person name="Boedeker C."/>
            <person name="Pinto D."/>
            <person name="Vollmers J."/>
            <person name="Rivas-Marin E."/>
            <person name="Kohn T."/>
            <person name="Peeters S.H."/>
            <person name="Heuer A."/>
            <person name="Rast P."/>
            <person name="Oberbeckmann S."/>
            <person name="Bunk B."/>
            <person name="Jeske O."/>
            <person name="Meyerdierks A."/>
            <person name="Storesund J.E."/>
            <person name="Kallscheuer N."/>
            <person name="Luecker S."/>
            <person name="Lage O.M."/>
            <person name="Pohl T."/>
            <person name="Merkel B.J."/>
            <person name="Hornburger P."/>
            <person name="Mueller R.-W."/>
            <person name="Bruemmer F."/>
            <person name="Labrenz M."/>
            <person name="Spormann A.M."/>
            <person name="Op den Camp H."/>
            <person name="Overmann J."/>
            <person name="Amann R."/>
            <person name="Jetten M.S.M."/>
            <person name="Mascher T."/>
            <person name="Medema M.H."/>
            <person name="Devos D.P."/>
            <person name="Kaster A.-K."/>
            <person name="Ovreas L."/>
            <person name="Rohde M."/>
            <person name="Galperin M.Y."/>
            <person name="Jogler C."/>
        </authorList>
    </citation>
    <scope>NUCLEOTIDE SEQUENCE [LARGE SCALE GENOMIC DNA]</scope>
    <source>
        <strain evidence="3 4">HG15A2</strain>
    </source>
</reference>
<feature type="compositionally biased region" description="Basic and acidic residues" evidence="1">
    <location>
        <begin position="109"/>
        <end position="119"/>
    </location>
</feature>
<dbReference type="EMBL" id="CP036263">
    <property type="protein sequence ID" value="QDS97629.1"/>
    <property type="molecule type" value="Genomic_DNA"/>
</dbReference>
<feature type="region of interest" description="Disordered" evidence="1">
    <location>
        <begin position="31"/>
        <end position="149"/>
    </location>
</feature>
<name>A0A517MRW8_9BACT</name>
<dbReference type="Proteomes" id="UP000319852">
    <property type="component" value="Chromosome"/>
</dbReference>
<keyword evidence="2" id="KW-0472">Membrane</keyword>